<comment type="catalytic activity">
    <reaction evidence="1 6">
        <text>a beta-lactam + H2O = a substituted beta-amino acid</text>
        <dbReference type="Rhea" id="RHEA:20401"/>
        <dbReference type="ChEBI" id="CHEBI:15377"/>
        <dbReference type="ChEBI" id="CHEBI:35627"/>
        <dbReference type="ChEBI" id="CHEBI:140347"/>
        <dbReference type="EC" id="3.5.2.6"/>
    </reaction>
</comment>
<dbReference type="PANTHER" id="PTHR35333">
    <property type="entry name" value="BETA-LACTAMASE"/>
    <property type="match status" value="1"/>
</dbReference>
<dbReference type="PROSITE" id="PS00146">
    <property type="entry name" value="BETA_LACTAMASE_A"/>
    <property type="match status" value="1"/>
</dbReference>
<feature type="domain" description="Beta-lactamase class A catalytic" evidence="8">
    <location>
        <begin position="59"/>
        <end position="276"/>
    </location>
</feature>
<evidence type="ECO:0000256" key="2">
    <source>
        <dbReference type="ARBA" id="ARBA00009009"/>
    </source>
</evidence>
<dbReference type="GO" id="GO:0008800">
    <property type="term" value="F:beta-lactamase activity"/>
    <property type="evidence" value="ECO:0007669"/>
    <property type="project" value="UniProtKB-UniRule"/>
</dbReference>
<dbReference type="NCBIfam" id="NF033103">
    <property type="entry name" value="bla_class_A"/>
    <property type="match status" value="1"/>
</dbReference>
<sequence length="304" mass="32965">MTTANIVSLLRSLFNKVLWAAFAFTYPLVSQVQAQTVPDPAMVARTVATLEKTLDARVGVYLFDSGTGWQWGHRETERFLMASTFKPLLCGAILAQADAGALNLEDRIDVRKQDVVPYAPVTETHVGHSMSIHDLCFATLDLSDNTAANLLTNRLGGPQNVTAFLQAIGDDVTRLDRLEPDVNTFVPNDPRDTTSPIAMTHSWATLLLGDALQPKSATQLAEWLSHGGVTGQFIRAHAPQGWQVLDKSGGGRHHTRNLMAMVTPPGEPPVFVAIFVSDTPADWDTRNAAVSTLGAAVIEMLLAR</sequence>
<gene>
    <name evidence="9" type="primary">bla</name>
    <name evidence="9" type="ORF">ASD8599_01232</name>
</gene>
<dbReference type="GO" id="GO:0046677">
    <property type="term" value="P:response to antibiotic"/>
    <property type="evidence" value="ECO:0007669"/>
    <property type="project" value="UniProtKB-UniRule"/>
</dbReference>
<evidence type="ECO:0000256" key="6">
    <source>
        <dbReference type="RuleBase" id="RU361140"/>
    </source>
</evidence>
<evidence type="ECO:0000256" key="4">
    <source>
        <dbReference type="ARBA" id="ARBA00022801"/>
    </source>
</evidence>
<evidence type="ECO:0000256" key="3">
    <source>
        <dbReference type="ARBA" id="ARBA00012865"/>
    </source>
</evidence>
<protein>
    <recommendedName>
        <fullName evidence="3 6">Beta-lactamase</fullName>
        <ecNumber evidence="3 6">3.5.2.6</ecNumber>
    </recommendedName>
</protein>
<evidence type="ECO:0000259" key="8">
    <source>
        <dbReference type="Pfam" id="PF13354"/>
    </source>
</evidence>
<accession>A0A2R8BBR6</accession>
<evidence type="ECO:0000313" key="9">
    <source>
        <dbReference type="EMBL" id="SPH20495.1"/>
    </source>
</evidence>
<dbReference type="EMBL" id="OMOR01000001">
    <property type="protein sequence ID" value="SPH20495.1"/>
    <property type="molecule type" value="Genomic_DNA"/>
</dbReference>
<dbReference type="OrthoDB" id="9784149at2"/>
<name>A0A2R8BBR6_9RHOB</name>
<evidence type="ECO:0000313" key="10">
    <source>
        <dbReference type="Proteomes" id="UP000244880"/>
    </source>
</evidence>
<dbReference type="InterPro" id="IPR023650">
    <property type="entry name" value="Beta-lactam_class-A_AS"/>
</dbReference>
<organism evidence="9 10">
    <name type="scientific">Ascidiaceihabitans donghaensis</name>
    <dbReference type="NCBI Taxonomy" id="1510460"/>
    <lineage>
        <taxon>Bacteria</taxon>
        <taxon>Pseudomonadati</taxon>
        <taxon>Pseudomonadota</taxon>
        <taxon>Alphaproteobacteria</taxon>
        <taxon>Rhodobacterales</taxon>
        <taxon>Paracoccaceae</taxon>
        <taxon>Ascidiaceihabitans</taxon>
    </lineage>
</organism>
<dbReference type="SUPFAM" id="SSF56601">
    <property type="entry name" value="beta-lactamase/transpeptidase-like"/>
    <property type="match status" value="1"/>
</dbReference>
<evidence type="ECO:0000256" key="7">
    <source>
        <dbReference type="SAM" id="SignalP"/>
    </source>
</evidence>
<evidence type="ECO:0000256" key="5">
    <source>
        <dbReference type="ARBA" id="ARBA00023251"/>
    </source>
</evidence>
<dbReference type="InterPro" id="IPR012338">
    <property type="entry name" value="Beta-lactam/transpept-like"/>
</dbReference>
<dbReference type="InterPro" id="IPR045155">
    <property type="entry name" value="Beta-lactam_cat"/>
</dbReference>
<keyword evidence="4 6" id="KW-0378">Hydrolase</keyword>
<reference evidence="9 10" key="1">
    <citation type="submission" date="2018-03" db="EMBL/GenBank/DDBJ databases">
        <authorList>
            <person name="Keele B.F."/>
        </authorList>
    </citation>
    <scope>NUCLEOTIDE SEQUENCE [LARGE SCALE GENOMIC DNA]</scope>
    <source>
        <strain evidence="9 10">CECT 8599</strain>
    </source>
</reference>
<feature type="signal peptide" evidence="7">
    <location>
        <begin position="1"/>
        <end position="20"/>
    </location>
</feature>
<dbReference type="Proteomes" id="UP000244880">
    <property type="component" value="Unassembled WGS sequence"/>
</dbReference>
<dbReference type="InterPro" id="IPR000871">
    <property type="entry name" value="Beta-lactam_class-A"/>
</dbReference>
<dbReference type="AlphaFoldDB" id="A0A2R8BBR6"/>
<dbReference type="RefSeq" id="WP_108827701.1">
    <property type="nucleotide sequence ID" value="NZ_OMOR01000001.1"/>
</dbReference>
<dbReference type="PANTHER" id="PTHR35333:SF3">
    <property type="entry name" value="BETA-LACTAMASE-TYPE TRANSPEPTIDASE FOLD CONTAINING PROTEIN"/>
    <property type="match status" value="1"/>
</dbReference>
<keyword evidence="5 6" id="KW-0046">Antibiotic resistance</keyword>
<dbReference type="Gene3D" id="3.40.710.10">
    <property type="entry name" value="DD-peptidase/beta-lactamase superfamily"/>
    <property type="match status" value="1"/>
</dbReference>
<comment type="similarity">
    <text evidence="2 6">Belongs to the class-A beta-lactamase family.</text>
</comment>
<dbReference type="PRINTS" id="PR00118">
    <property type="entry name" value="BLACTAMASEA"/>
</dbReference>
<keyword evidence="10" id="KW-1185">Reference proteome</keyword>
<proteinExistence type="inferred from homology"/>
<dbReference type="GO" id="GO:0030655">
    <property type="term" value="P:beta-lactam antibiotic catabolic process"/>
    <property type="evidence" value="ECO:0007669"/>
    <property type="project" value="InterPro"/>
</dbReference>
<keyword evidence="7" id="KW-0732">Signal</keyword>
<evidence type="ECO:0000256" key="1">
    <source>
        <dbReference type="ARBA" id="ARBA00001526"/>
    </source>
</evidence>
<dbReference type="Pfam" id="PF13354">
    <property type="entry name" value="Beta-lactamase2"/>
    <property type="match status" value="1"/>
</dbReference>
<dbReference type="EC" id="3.5.2.6" evidence="3 6"/>
<feature type="chain" id="PRO_5015338344" description="Beta-lactamase" evidence="7">
    <location>
        <begin position="21"/>
        <end position="304"/>
    </location>
</feature>